<evidence type="ECO:0000259" key="4">
    <source>
        <dbReference type="PROSITE" id="PS50071"/>
    </source>
</evidence>
<dbReference type="GO" id="GO:0005634">
    <property type="term" value="C:nucleus"/>
    <property type="evidence" value="ECO:0007669"/>
    <property type="project" value="UniProtKB-SubCell"/>
</dbReference>
<feature type="region of interest" description="Disordered" evidence="3">
    <location>
        <begin position="526"/>
        <end position="558"/>
    </location>
</feature>
<dbReference type="CDD" id="cd00086">
    <property type="entry name" value="homeodomain"/>
    <property type="match status" value="1"/>
</dbReference>
<dbReference type="SMART" id="SM00389">
    <property type="entry name" value="HOX"/>
    <property type="match status" value="1"/>
</dbReference>
<evidence type="ECO:0000256" key="2">
    <source>
        <dbReference type="RuleBase" id="RU000682"/>
    </source>
</evidence>
<dbReference type="SUPFAM" id="SSF46689">
    <property type="entry name" value="Homeodomain-like"/>
    <property type="match status" value="1"/>
</dbReference>
<feature type="region of interest" description="Disordered" evidence="3">
    <location>
        <begin position="571"/>
        <end position="605"/>
    </location>
</feature>
<feature type="domain" description="Homeobox" evidence="4">
    <location>
        <begin position="67"/>
        <end position="127"/>
    </location>
</feature>
<dbReference type="PROSITE" id="PS50071">
    <property type="entry name" value="HOMEOBOX_2"/>
    <property type="match status" value="1"/>
</dbReference>
<reference evidence="5 6" key="1">
    <citation type="submission" date="2019-06" db="EMBL/GenBank/DDBJ databases">
        <title>Genome Sequence of the Brown Rot Fungal Pathogen Monilinia fructicola.</title>
        <authorList>
            <person name="De Miccolis Angelini R.M."/>
            <person name="Landi L."/>
            <person name="Abate D."/>
            <person name="Pollastro S."/>
            <person name="Romanazzi G."/>
            <person name="Faretra F."/>
        </authorList>
    </citation>
    <scope>NUCLEOTIDE SEQUENCE [LARGE SCALE GENOMIC DNA]</scope>
    <source>
        <strain evidence="5 6">Mfrc123</strain>
    </source>
</reference>
<feature type="DNA-binding region" description="Homeobox" evidence="1">
    <location>
        <begin position="69"/>
        <end position="128"/>
    </location>
</feature>
<evidence type="ECO:0000256" key="3">
    <source>
        <dbReference type="SAM" id="MobiDB-lite"/>
    </source>
</evidence>
<dbReference type="GO" id="GO:0003677">
    <property type="term" value="F:DNA binding"/>
    <property type="evidence" value="ECO:0007669"/>
    <property type="project" value="UniProtKB-UniRule"/>
</dbReference>
<evidence type="ECO:0000313" key="5">
    <source>
        <dbReference type="EMBL" id="KAA8576152.1"/>
    </source>
</evidence>
<dbReference type="Gene3D" id="1.10.10.60">
    <property type="entry name" value="Homeodomain-like"/>
    <property type="match status" value="1"/>
</dbReference>
<evidence type="ECO:0000313" key="6">
    <source>
        <dbReference type="Proteomes" id="UP000322873"/>
    </source>
</evidence>
<proteinExistence type="predicted"/>
<sequence>MPKDAQHVAWLNATYLTFPAGPKPWKGRTQYFAEACNNAHVPVTVQGVDGVDSQIVGRHFSECQAKAANRPRAVRMTPEQNEVLQEAYLLDPYPSPGARMLIMHETGLNYKQVKHWYEQKAKLLRKITGVPAGHSSTNKYATQMWREWNKDERGYVQKLMDGSICPVTGRRLTIQGPKNNRSAQSTNQSSNAHAVQPNVGSVEHGTTFGVRPQPAQHLAQAGYYPMPTQTYEHTNQHGQSSFQDTQNYMHMQAQNQVNKIPLPQINNMPSPQINNMPPQQTSNMPSHQVDYMLSQQINNMSSDQIDNMLSQQVNMPSDQINDMLSQQVNNMPLPQINSMLPQQISNMPSDQINDMLSQQVNNMPSDQINDMLSQQVNNMPSDQINDMLSQQVNNMPLTQINSMLPQQISNMPSDQINDMLSQQVNMPSDQINDMLSQQVNNMPPQQISNMPPAQMNNMHPHHAIYPVANVFGVGPDYPGYDVQQTGQPAAYPAANVANSWEPNANPAYQNHSGPPLSSHQYDRIPANHQSGVSGDQFAARSFPPPEEPRPQWQDPAILPPRMQHSHATKLLSQNPTSAAPSKKRMLAVDGENVENTPRPEKRHRTSAPMQILPLTPSEAEMSSTRPFSESYQAIPHQELVTTPRKRWGAPVKNKTINNGQSTKRSRINKHQKPLPSVEYQKRHGLNFYQSEEYANETADTAMKSSISCFDWSYSPYNSLLAKQDGNAGENAREISQESNMSTNITDEMIDPSLKDLMAPRNEQPISMTASNAMGTSGSSLPDLARRNWEAKNTQEKESSTVFARSRSPAAESMHSEDGEFELDAGYYSIELPAQELPLPETLTSPQPESQYPELPLDELARGPGFANLDNFLPPSQVVTSNHNVESVDDFNYENFSGIDLQLSGGREYIFGMNNMET</sequence>
<gene>
    <name evidence="5" type="ORF">EYC84_006307</name>
</gene>
<protein>
    <recommendedName>
        <fullName evidence="4">Homeobox domain-containing protein</fullName>
    </recommendedName>
</protein>
<dbReference type="VEuPathDB" id="FungiDB:MFRU_009g00890"/>
<dbReference type="Pfam" id="PF00046">
    <property type="entry name" value="Homeodomain"/>
    <property type="match status" value="1"/>
</dbReference>
<keyword evidence="1 2" id="KW-0238">DNA-binding</keyword>
<keyword evidence="1 2" id="KW-0539">Nucleus</keyword>
<organism evidence="5 6">
    <name type="scientific">Monilinia fructicola</name>
    <name type="common">Brown rot fungus</name>
    <name type="synonym">Ciboria fructicola</name>
    <dbReference type="NCBI Taxonomy" id="38448"/>
    <lineage>
        <taxon>Eukaryota</taxon>
        <taxon>Fungi</taxon>
        <taxon>Dikarya</taxon>
        <taxon>Ascomycota</taxon>
        <taxon>Pezizomycotina</taxon>
        <taxon>Leotiomycetes</taxon>
        <taxon>Helotiales</taxon>
        <taxon>Sclerotiniaceae</taxon>
        <taxon>Monilinia</taxon>
    </lineage>
</organism>
<dbReference type="Proteomes" id="UP000322873">
    <property type="component" value="Unassembled WGS sequence"/>
</dbReference>
<dbReference type="AlphaFoldDB" id="A0A5M9K7U5"/>
<comment type="caution">
    <text evidence="5">The sequence shown here is derived from an EMBL/GenBank/DDBJ whole genome shotgun (WGS) entry which is preliminary data.</text>
</comment>
<feature type="region of interest" description="Disordered" evidence="3">
    <location>
        <begin position="170"/>
        <end position="209"/>
    </location>
</feature>
<feature type="region of interest" description="Disordered" evidence="3">
    <location>
        <begin position="649"/>
        <end position="670"/>
    </location>
</feature>
<comment type="subcellular location">
    <subcellularLocation>
        <location evidence="1 2">Nucleus</location>
    </subcellularLocation>
</comment>
<keyword evidence="6" id="KW-1185">Reference proteome</keyword>
<keyword evidence="1 2" id="KW-0371">Homeobox</keyword>
<evidence type="ECO:0000256" key="1">
    <source>
        <dbReference type="PROSITE-ProRule" id="PRU00108"/>
    </source>
</evidence>
<dbReference type="InterPro" id="IPR001356">
    <property type="entry name" value="HD"/>
</dbReference>
<dbReference type="InterPro" id="IPR009057">
    <property type="entry name" value="Homeodomain-like_sf"/>
</dbReference>
<dbReference type="EMBL" id="VICG01000001">
    <property type="protein sequence ID" value="KAA8576152.1"/>
    <property type="molecule type" value="Genomic_DNA"/>
</dbReference>
<feature type="compositionally biased region" description="Polar residues" evidence="3">
    <location>
        <begin position="176"/>
        <end position="193"/>
    </location>
</feature>
<name>A0A5M9K7U5_MONFR</name>
<accession>A0A5M9K7U5</accession>
<feature type="region of interest" description="Disordered" evidence="3">
    <location>
        <begin position="790"/>
        <end position="816"/>
    </location>
</feature>